<keyword evidence="3" id="KW-1185">Reference proteome</keyword>
<dbReference type="Pfam" id="PF25848">
    <property type="entry name" value="Rodlin"/>
    <property type="match status" value="1"/>
</dbReference>
<comment type="caution">
    <text evidence="2">The sequence shown here is derived from an EMBL/GenBank/DDBJ whole genome shotgun (WGS) entry which is preliminary data.</text>
</comment>
<protein>
    <submittedName>
        <fullName evidence="2">Rodlet layer protein</fullName>
    </submittedName>
</protein>
<sequence length="114" mass="11297">MLKKSLAGVGLTVAAIAGSISPAMAVGDSDGLANSLQGAGGTNMTGTWGDDSPNFHFLDNPNICVPEIHNIGVGVLGVAVPVEVPALSGQSKQYCSVGETVQGSGDHGISHVIG</sequence>
<reference evidence="2 3" key="1">
    <citation type="submission" date="2018-06" db="EMBL/GenBank/DDBJ databases">
        <title>Streptacidiphilus pinicola sp. nov., isolated from pine grove soil.</title>
        <authorList>
            <person name="Roh S.G."/>
            <person name="Park S."/>
            <person name="Kim M.-K."/>
            <person name="Yun B.-R."/>
            <person name="Park J."/>
            <person name="Kim M.J."/>
            <person name="Kim Y.S."/>
            <person name="Kim S.B."/>
        </authorList>
    </citation>
    <scope>NUCLEOTIDE SEQUENCE [LARGE SCALE GENOMIC DNA]</scope>
    <source>
        <strain evidence="2 3">MMS16-CNU450</strain>
    </source>
</reference>
<feature type="signal peptide" evidence="1">
    <location>
        <begin position="1"/>
        <end position="25"/>
    </location>
</feature>
<dbReference type="RefSeq" id="WP_111499214.1">
    <property type="nucleotide sequence ID" value="NZ_QKYN01000012.1"/>
</dbReference>
<accession>A0A2X0J9X1</accession>
<dbReference type="AlphaFoldDB" id="A0A2X0J9X1"/>
<dbReference type="Proteomes" id="UP000248889">
    <property type="component" value="Unassembled WGS sequence"/>
</dbReference>
<name>A0A2X0J9X1_9ACTN</name>
<evidence type="ECO:0000313" key="3">
    <source>
        <dbReference type="Proteomes" id="UP000248889"/>
    </source>
</evidence>
<evidence type="ECO:0000313" key="2">
    <source>
        <dbReference type="EMBL" id="RAG87096.1"/>
    </source>
</evidence>
<dbReference type="OrthoDB" id="3854116at2"/>
<organism evidence="2 3">
    <name type="scientific">Streptacidiphilus pinicola</name>
    <dbReference type="NCBI Taxonomy" id="2219663"/>
    <lineage>
        <taxon>Bacteria</taxon>
        <taxon>Bacillati</taxon>
        <taxon>Actinomycetota</taxon>
        <taxon>Actinomycetes</taxon>
        <taxon>Kitasatosporales</taxon>
        <taxon>Streptomycetaceae</taxon>
        <taxon>Streptacidiphilus</taxon>
    </lineage>
</organism>
<gene>
    <name evidence="2" type="ORF">DN069_02995</name>
</gene>
<dbReference type="EMBL" id="QKYN01000012">
    <property type="protein sequence ID" value="RAG87096.1"/>
    <property type="molecule type" value="Genomic_DNA"/>
</dbReference>
<proteinExistence type="predicted"/>
<feature type="chain" id="PRO_5016180887" evidence="1">
    <location>
        <begin position="26"/>
        <end position="114"/>
    </location>
</feature>
<evidence type="ECO:0000256" key="1">
    <source>
        <dbReference type="SAM" id="SignalP"/>
    </source>
</evidence>
<keyword evidence="1" id="KW-0732">Signal</keyword>
<dbReference type="InterPro" id="IPR047736">
    <property type="entry name" value="RdlA/B-like"/>
</dbReference>